<keyword evidence="2" id="KW-1185">Reference proteome</keyword>
<sequence>MPASRLRLFGLLAVVVLTAALPLAGASAGPTDDDPGRPTAEKAESVPADAGSAPAGTRDTVDDKLDGTPRDRGGDADSDTDGEGGEPDRPDSLLSGLGLSTAAQCGPQLSSPDGIEAQTCVLTQGRDTWARTYYRNATGANLSAVLTLMAPGGRTVQINCAVGAEDEPGMCETPRGRTRGKPARYAAVAEYATGGEGPLLLRSGSNSAPSHGG</sequence>
<evidence type="ECO:0000313" key="1">
    <source>
        <dbReference type="EMBL" id="WWQ65314.1"/>
    </source>
</evidence>
<dbReference type="Proteomes" id="UP001432251">
    <property type="component" value="Chromosome"/>
</dbReference>
<protein>
    <submittedName>
        <fullName evidence="1">Uncharacterized protein</fullName>
    </submittedName>
</protein>
<gene>
    <name evidence="1" type="ORF">V2W30_19630</name>
</gene>
<evidence type="ECO:0000313" key="2">
    <source>
        <dbReference type="Proteomes" id="UP001432251"/>
    </source>
</evidence>
<proteinExistence type="predicted"/>
<name>A0ACD5AEH9_9ACTN</name>
<dbReference type="EMBL" id="CP146022">
    <property type="protein sequence ID" value="WWQ65314.1"/>
    <property type="molecule type" value="Genomic_DNA"/>
</dbReference>
<accession>A0ACD5AEH9</accession>
<organism evidence="1 2">
    <name type="scientific">Streptomyces citrinus</name>
    <dbReference type="NCBI Taxonomy" id="3118173"/>
    <lineage>
        <taxon>Bacteria</taxon>
        <taxon>Bacillati</taxon>
        <taxon>Actinomycetota</taxon>
        <taxon>Actinomycetes</taxon>
        <taxon>Kitasatosporales</taxon>
        <taxon>Streptomycetaceae</taxon>
        <taxon>Streptomyces</taxon>
    </lineage>
</organism>
<reference evidence="1" key="1">
    <citation type="journal article" date="2025" name="Int. J. Syst. Evol. Microbiol.">
        <title>Streptomyces citrinus sp. nov., with yellow diffusible pigment.</title>
        <authorList>
            <person name="He Y."/>
            <person name="Yang E."/>
            <person name="Xu J."/>
            <person name="Sun Y."/>
            <person name="Sun L."/>
        </authorList>
    </citation>
    <scope>NUCLEOTIDE SEQUENCE</scope>
    <source>
        <strain evidence="1">Q6</strain>
    </source>
</reference>